<keyword evidence="9" id="KW-1185">Reference proteome</keyword>
<feature type="transmembrane region" description="Helical" evidence="6">
    <location>
        <begin position="920"/>
        <end position="939"/>
    </location>
</feature>
<sequence length="1014" mass="111787">MKNIFKIFGTDLRNIARNPAALIVIAAVVFLPSLYAWFNIISSWDPYSNTKDVPIAVSNMDRGTTLEGKELRVGDEIIKSLEENDKLGWVFVDEQEALRGVEQGDYYAGIVIPEDFSEKITSVLTSNPEKPELDYYINEKINAIAPKVTSAGASGIVENVSSHFVKVANGAIFKAFNEMGIEIEQNLPAMERMKKLVFQLEADLPEIERMIQLAQTDLDKAELIVGKVDEGLGKVKEIGQHAETLGQQFEQLLYEGDSVIRGYAPAIQADLQTLQEVAHMTGELTDVLIASDINADTLLSGLGQAMELIDKGSAGLERLTDVLKSIDTLVTEEGKLQEAIQALITAHDRLGQLKNAMAAAVRVLDQGEEPARELIQRIHDLAGEADRLIGQLIQLHDNQILPALQEAVEKAKQGAPKLKEGLTQLQGKVQAGEQAVEKLLDMPFDAERAKQDLEKVTSWVDAGLTVTGRLINGLERLDALTGKDLLQHPVTVLKEVQKRLENTKERLDQALQLIENGQQPAKELLEDITGLLKETDRLLGEVIQAYDPVVIPALQEALNRAAELDKQVRAEMDKLQEAARKTVALTDKILSVDTGKVRTKLLEGMARIDRGQAAIGRLIGALDQAQTAVKDGALRDAAERLEAIQGRLHTLKEVLAKAYEAVEEGGEPAAELVQRVNELSKQIDQSVGELLELYETKLAPAFDEASAAAQQTVRKANNVIHEANEALPDIENLLLKAGEGVELGQKEIAQIRDKFPAAQTKLKEIADRIRDFEKNGTLDQIMDLLSLDADKESDFFSHPIKLEEHKLFPIPNYGSAMSPFFTTLSLWVGALLLVSLLRADVENKQDYKSYEVYFGRFFTFLTLGLGQSLIVTLGDIFLLKTYVVDKVWFVLFGLLISAVFVMIVYTLVSVFGNVGKALSIILLVLQLSGSGGTFPIQMAPEFFQKIHPFLPFTHAITIMREAVGGLLWSVAGKHALILFIYVGIAFLMGVALKKTFNKSSDKFLEKAKESKLIL</sequence>
<name>A0ABW3D2E1_9BACL</name>
<accession>A0ABW3D2E1</accession>
<dbReference type="Proteomes" id="UP001597120">
    <property type="component" value="Unassembled WGS sequence"/>
</dbReference>
<keyword evidence="5" id="KW-0175">Coiled coil</keyword>
<evidence type="ECO:0000256" key="2">
    <source>
        <dbReference type="ARBA" id="ARBA00022692"/>
    </source>
</evidence>
<evidence type="ECO:0000256" key="6">
    <source>
        <dbReference type="SAM" id="Phobius"/>
    </source>
</evidence>
<evidence type="ECO:0000256" key="5">
    <source>
        <dbReference type="SAM" id="Coils"/>
    </source>
</evidence>
<feature type="transmembrane region" description="Helical" evidence="6">
    <location>
        <begin position="816"/>
        <end position="837"/>
    </location>
</feature>
<dbReference type="InterPro" id="IPR017501">
    <property type="entry name" value="Phage_infect_YhgE_C"/>
</dbReference>
<feature type="transmembrane region" description="Helical" evidence="6">
    <location>
        <begin position="888"/>
        <end position="908"/>
    </location>
</feature>
<proteinExistence type="predicted"/>
<evidence type="ECO:0000256" key="4">
    <source>
        <dbReference type="ARBA" id="ARBA00023136"/>
    </source>
</evidence>
<dbReference type="PANTHER" id="PTHR43077">
    <property type="entry name" value="TRANSPORT PERMEASE YVFS-RELATED"/>
    <property type="match status" value="1"/>
</dbReference>
<dbReference type="SUPFAM" id="SSF140423">
    <property type="entry name" value="MW0975(SA0943)-like"/>
    <property type="match status" value="1"/>
</dbReference>
<dbReference type="NCBIfam" id="TIGR03061">
    <property type="entry name" value="pip_yhgE_Nterm"/>
    <property type="match status" value="1"/>
</dbReference>
<dbReference type="Pfam" id="PF12698">
    <property type="entry name" value="ABC2_membrane_3"/>
    <property type="match status" value="2"/>
</dbReference>
<dbReference type="PANTHER" id="PTHR43077:SF10">
    <property type="entry name" value="TRANSPORT PERMEASE PROTEIN"/>
    <property type="match status" value="1"/>
</dbReference>
<comment type="caution">
    <text evidence="8">The sequence shown here is derived from an EMBL/GenBank/DDBJ whole genome shotgun (WGS) entry which is preliminary data.</text>
</comment>
<evidence type="ECO:0000256" key="3">
    <source>
        <dbReference type="ARBA" id="ARBA00022989"/>
    </source>
</evidence>
<comment type="subcellular location">
    <subcellularLocation>
        <location evidence="1">Membrane</location>
        <topology evidence="1">Multi-pass membrane protein</topology>
    </subcellularLocation>
</comment>
<protein>
    <submittedName>
        <fullName evidence="8">YhgE/Pip family protein</fullName>
    </submittedName>
</protein>
<keyword evidence="3 6" id="KW-1133">Transmembrane helix</keyword>
<dbReference type="InterPro" id="IPR013525">
    <property type="entry name" value="ABC2_TM"/>
</dbReference>
<feature type="transmembrane region" description="Helical" evidence="6">
    <location>
        <begin position="974"/>
        <end position="992"/>
    </location>
</feature>
<feature type="domain" description="PARP alpha-helical" evidence="7">
    <location>
        <begin position="173"/>
        <end position="295"/>
    </location>
</feature>
<dbReference type="InterPro" id="IPR051328">
    <property type="entry name" value="T7SS_ABC-Transporter"/>
</dbReference>
<dbReference type="InterPro" id="IPR036785">
    <property type="entry name" value="YkyA-like_sf"/>
</dbReference>
<organism evidence="8 9">
    <name type="scientific">Paenibacillus residui</name>
    <dbReference type="NCBI Taxonomy" id="629724"/>
    <lineage>
        <taxon>Bacteria</taxon>
        <taxon>Bacillati</taxon>
        <taxon>Bacillota</taxon>
        <taxon>Bacilli</taxon>
        <taxon>Bacillales</taxon>
        <taxon>Paenibacillaceae</taxon>
        <taxon>Paenibacillus</taxon>
    </lineage>
</organism>
<dbReference type="NCBIfam" id="TIGR03062">
    <property type="entry name" value="pip_yhgE_Cterm"/>
    <property type="match status" value="1"/>
</dbReference>
<dbReference type="InterPro" id="IPR017500">
    <property type="entry name" value="Phage_infect_YhgE_N"/>
</dbReference>
<feature type="coiled-coil region" evidence="5">
    <location>
        <begin position="554"/>
        <end position="581"/>
    </location>
</feature>
<evidence type="ECO:0000313" key="8">
    <source>
        <dbReference type="EMBL" id="MFD0867570.1"/>
    </source>
</evidence>
<evidence type="ECO:0000313" key="9">
    <source>
        <dbReference type="Proteomes" id="UP001597120"/>
    </source>
</evidence>
<feature type="coiled-coil region" evidence="5">
    <location>
        <begin position="634"/>
        <end position="689"/>
    </location>
</feature>
<feature type="transmembrane region" description="Helical" evidence="6">
    <location>
        <begin position="20"/>
        <end position="38"/>
    </location>
</feature>
<dbReference type="RefSeq" id="WP_379285342.1">
    <property type="nucleotide sequence ID" value="NZ_JBHTIU010000001.1"/>
</dbReference>
<dbReference type="PROSITE" id="PS51060">
    <property type="entry name" value="PARP_ALPHA_HD"/>
    <property type="match status" value="1"/>
</dbReference>
<feature type="coiled-coil region" evidence="5">
    <location>
        <begin position="490"/>
        <end position="517"/>
    </location>
</feature>
<evidence type="ECO:0000256" key="1">
    <source>
        <dbReference type="ARBA" id="ARBA00004141"/>
    </source>
</evidence>
<dbReference type="EMBL" id="JBHTIU010000001">
    <property type="protein sequence ID" value="MFD0867570.1"/>
    <property type="molecule type" value="Genomic_DNA"/>
</dbReference>
<feature type="transmembrane region" description="Helical" evidence="6">
    <location>
        <begin position="857"/>
        <end position="882"/>
    </location>
</feature>
<dbReference type="InterPro" id="IPR004102">
    <property type="entry name" value="Poly(ADP-ribose)pol_reg_dom"/>
</dbReference>
<keyword evidence="4 6" id="KW-0472">Membrane</keyword>
<evidence type="ECO:0000259" key="7">
    <source>
        <dbReference type="PROSITE" id="PS51060"/>
    </source>
</evidence>
<gene>
    <name evidence="8" type="ORF">ACFQ03_00230</name>
</gene>
<keyword evidence="2 6" id="KW-0812">Transmembrane</keyword>
<dbReference type="Gene3D" id="3.40.1710.10">
    <property type="entry name" value="abc type-2 transporter like domain"/>
    <property type="match status" value="1"/>
</dbReference>
<reference evidence="9" key="1">
    <citation type="journal article" date="2019" name="Int. J. Syst. Evol. Microbiol.">
        <title>The Global Catalogue of Microorganisms (GCM) 10K type strain sequencing project: providing services to taxonomists for standard genome sequencing and annotation.</title>
        <authorList>
            <consortium name="The Broad Institute Genomics Platform"/>
            <consortium name="The Broad Institute Genome Sequencing Center for Infectious Disease"/>
            <person name="Wu L."/>
            <person name="Ma J."/>
        </authorList>
    </citation>
    <scope>NUCLEOTIDE SEQUENCE [LARGE SCALE GENOMIC DNA]</scope>
    <source>
        <strain evidence="9">CCUG 57263</strain>
    </source>
</reference>